<protein>
    <submittedName>
        <fullName evidence="1">Uncharacterized protein</fullName>
    </submittedName>
</protein>
<gene>
    <name evidence="1" type="ORF">TPSB3V08_LOCUS8958</name>
</gene>
<dbReference type="AlphaFoldDB" id="A0A7R9DGC3"/>
<name>A0A7R9DGC3_TIMPO</name>
<sequence>MMLGPSQLRRMRGSKLLGFLNLPVTSKRTLVHLRKHWDIVKSRRKRQLVEETVELMSTGRGPYNSHKPSCSKVEISQLQAVPVSRCHFLHQRFKSRLYLEEGKEKKDYALAVLSTEENFLNCHTEIKCRELRVPVSYDTRYSSIHVQHHDQWNEERAHRREHNITHILVVCAAGAVDVAVFVVPGSEQHPSIGGQVIAAATIHTASIINMASLLDRILRE</sequence>
<accession>A0A7R9DGC3</accession>
<evidence type="ECO:0000313" key="1">
    <source>
        <dbReference type="EMBL" id="CAD7413342.1"/>
    </source>
</evidence>
<proteinExistence type="predicted"/>
<reference evidence="1" key="1">
    <citation type="submission" date="2020-11" db="EMBL/GenBank/DDBJ databases">
        <authorList>
            <person name="Tran Van P."/>
        </authorList>
    </citation>
    <scope>NUCLEOTIDE SEQUENCE</scope>
</reference>
<dbReference type="EMBL" id="OD006774">
    <property type="protein sequence ID" value="CAD7413342.1"/>
    <property type="molecule type" value="Genomic_DNA"/>
</dbReference>
<organism evidence="1">
    <name type="scientific">Timema poppense</name>
    <name type="common">Walking stick</name>
    <dbReference type="NCBI Taxonomy" id="170557"/>
    <lineage>
        <taxon>Eukaryota</taxon>
        <taxon>Metazoa</taxon>
        <taxon>Ecdysozoa</taxon>
        <taxon>Arthropoda</taxon>
        <taxon>Hexapoda</taxon>
        <taxon>Insecta</taxon>
        <taxon>Pterygota</taxon>
        <taxon>Neoptera</taxon>
        <taxon>Polyneoptera</taxon>
        <taxon>Phasmatodea</taxon>
        <taxon>Timematodea</taxon>
        <taxon>Timematoidea</taxon>
        <taxon>Timematidae</taxon>
        <taxon>Timema</taxon>
    </lineage>
</organism>